<proteinExistence type="predicted"/>
<feature type="transmembrane region" description="Helical" evidence="1">
    <location>
        <begin position="78"/>
        <end position="96"/>
    </location>
</feature>
<reference evidence="3 5" key="2">
    <citation type="submission" date="2023-11" db="EMBL/GenBank/DDBJ databases">
        <title>MicrobeMod: A computational toolkit for identifying prokaryotic methylation and restriction-modification with nanopore sequencing.</title>
        <authorList>
            <person name="Crits-Christoph A."/>
            <person name="Kang S.C."/>
            <person name="Lee H."/>
            <person name="Ostrov N."/>
        </authorList>
    </citation>
    <scope>NUCLEOTIDE SEQUENCE [LARGE SCALE GENOMIC DNA]</scope>
    <source>
        <strain evidence="3 5">ATCC 23090</strain>
    </source>
</reference>
<evidence type="ECO:0000313" key="3">
    <source>
        <dbReference type="EMBL" id="WQG91169.1"/>
    </source>
</evidence>
<feature type="transmembrane region" description="Helical" evidence="1">
    <location>
        <begin position="141"/>
        <end position="163"/>
    </location>
</feature>
<keyword evidence="1" id="KW-1133">Transmembrane helix</keyword>
<feature type="transmembrane region" description="Helical" evidence="1">
    <location>
        <begin position="169"/>
        <end position="194"/>
    </location>
</feature>
<name>A0A1K1NI34_9BACT</name>
<evidence type="ECO:0000313" key="5">
    <source>
        <dbReference type="Proteomes" id="UP001326715"/>
    </source>
</evidence>
<dbReference type="OrthoDB" id="9811044at2"/>
<evidence type="ECO:0000256" key="1">
    <source>
        <dbReference type="SAM" id="Phobius"/>
    </source>
</evidence>
<dbReference type="Proteomes" id="UP000183788">
    <property type="component" value="Unassembled WGS sequence"/>
</dbReference>
<evidence type="ECO:0000313" key="4">
    <source>
        <dbReference type="Proteomes" id="UP000183788"/>
    </source>
</evidence>
<keyword evidence="5" id="KW-1185">Reference proteome</keyword>
<protein>
    <recommendedName>
        <fullName evidence="6">Cytochrome C biogenesis protein transmembrane region</fullName>
    </recommendedName>
</protein>
<dbReference type="Proteomes" id="UP001326715">
    <property type="component" value="Chromosome"/>
</dbReference>
<organism evidence="2 4">
    <name type="scientific">Chitinophaga sancti</name>
    <dbReference type="NCBI Taxonomy" id="1004"/>
    <lineage>
        <taxon>Bacteria</taxon>
        <taxon>Pseudomonadati</taxon>
        <taxon>Bacteroidota</taxon>
        <taxon>Chitinophagia</taxon>
        <taxon>Chitinophagales</taxon>
        <taxon>Chitinophagaceae</taxon>
        <taxon>Chitinophaga</taxon>
    </lineage>
</organism>
<dbReference type="STRING" id="1004.SAMN05661012_01329"/>
<dbReference type="EMBL" id="FPIZ01000003">
    <property type="protein sequence ID" value="SFW34995.1"/>
    <property type="molecule type" value="Genomic_DNA"/>
</dbReference>
<gene>
    <name evidence="2" type="ORF">SAMN05661012_01329</name>
    <name evidence="3" type="ORF">SR876_06640</name>
</gene>
<sequence>MIGFLLTDSILLGVQHSFEPDHMAAVSVLASEKANNKLSLRKLIWRSSQWALGHSVSLILFSFFALLLKSALPVNISGYAEMAVGPVMIWLGVSAIRRNHQLKKLMATHKEFAEHDHLDKALHIHGKQGQEIAMNPLSRSFWVGMLHGLAGTGGACAIALILASKDAGTAMWIIVLQSLGIVIAMTTYSCVLAFSVSRFIERNQVAFKSMNAIVGLFSIGVGCVWIYNCFV</sequence>
<reference evidence="2 4" key="1">
    <citation type="submission" date="2016-11" db="EMBL/GenBank/DDBJ databases">
        <authorList>
            <person name="Jaros S."/>
            <person name="Januszkiewicz K."/>
            <person name="Wedrychowicz H."/>
        </authorList>
    </citation>
    <scope>NUCLEOTIDE SEQUENCE [LARGE SCALE GENOMIC DNA]</scope>
    <source>
        <strain evidence="2 4">DSM 784</strain>
    </source>
</reference>
<accession>A0A1K1NI34</accession>
<evidence type="ECO:0000313" key="2">
    <source>
        <dbReference type="EMBL" id="SFW34995.1"/>
    </source>
</evidence>
<dbReference type="PANTHER" id="PTHR33876:SF4">
    <property type="entry name" value="CHLOROPLAST PROTEIN FOR GROWTH AND FERTILITY 2"/>
    <property type="match status" value="1"/>
</dbReference>
<dbReference type="PANTHER" id="PTHR33876">
    <property type="entry name" value="UNNAMED PRODUCT"/>
    <property type="match status" value="1"/>
</dbReference>
<dbReference type="InterPro" id="IPR052776">
    <property type="entry name" value="Chloro_ReproSupport/MetalTrans"/>
</dbReference>
<keyword evidence="1" id="KW-0812">Transmembrane</keyword>
<dbReference type="EMBL" id="CP140154">
    <property type="protein sequence ID" value="WQG91169.1"/>
    <property type="molecule type" value="Genomic_DNA"/>
</dbReference>
<dbReference type="AlphaFoldDB" id="A0A1K1NI34"/>
<dbReference type="RefSeq" id="WP_072358143.1">
    <property type="nucleotide sequence ID" value="NZ_CP139972.1"/>
</dbReference>
<keyword evidence="1" id="KW-0472">Membrane</keyword>
<evidence type="ECO:0008006" key="6">
    <source>
        <dbReference type="Google" id="ProtNLM"/>
    </source>
</evidence>
<feature type="transmembrane region" description="Helical" evidence="1">
    <location>
        <begin position="206"/>
        <end position="227"/>
    </location>
</feature>
<feature type="transmembrane region" description="Helical" evidence="1">
    <location>
        <begin position="50"/>
        <end position="72"/>
    </location>
</feature>